<protein>
    <submittedName>
        <fullName evidence="1">Senescence-associated</fullName>
    </submittedName>
</protein>
<name>A0AAV9XWC8_9CRYT</name>
<dbReference type="AlphaFoldDB" id="A0AAV9XWC8"/>
<gene>
    <name evidence="1" type="ORF">RS030_253652</name>
</gene>
<evidence type="ECO:0000313" key="1">
    <source>
        <dbReference type="EMBL" id="KAK6588982.1"/>
    </source>
</evidence>
<comment type="caution">
    <text evidence="1">The sequence shown here is derived from an EMBL/GenBank/DDBJ whole genome shotgun (WGS) entry which is preliminary data.</text>
</comment>
<dbReference type="EMBL" id="JAWDEY010000017">
    <property type="protein sequence ID" value="KAK6588982.1"/>
    <property type="molecule type" value="Genomic_DNA"/>
</dbReference>
<sequence length="51" mass="5676">MNAWLPQASYPCGNFSDTSSCNFHRSKGSIGHAFTVCIRTENQNQLKEVSI</sequence>
<dbReference type="PANTHER" id="PTHR33047:SF8">
    <property type="entry name" value="REGULATOR OF RDNA TRANSCRIPTION PROTEIN 15"/>
    <property type="match status" value="1"/>
</dbReference>
<proteinExistence type="predicted"/>
<organism evidence="1 2">
    <name type="scientific">Cryptosporidium xiaoi</name>
    <dbReference type="NCBI Taxonomy" id="659607"/>
    <lineage>
        <taxon>Eukaryota</taxon>
        <taxon>Sar</taxon>
        <taxon>Alveolata</taxon>
        <taxon>Apicomplexa</taxon>
        <taxon>Conoidasida</taxon>
        <taxon>Coccidia</taxon>
        <taxon>Eucoccidiorida</taxon>
        <taxon>Eimeriorina</taxon>
        <taxon>Cryptosporidiidae</taxon>
        <taxon>Cryptosporidium</taxon>
    </lineage>
</organism>
<reference evidence="1 2" key="1">
    <citation type="submission" date="2023-10" db="EMBL/GenBank/DDBJ databases">
        <title>Comparative genomics analysis reveals potential genetic determinants of host preference in Cryptosporidium xiaoi.</title>
        <authorList>
            <person name="Xiao L."/>
            <person name="Li J."/>
        </authorList>
    </citation>
    <scope>NUCLEOTIDE SEQUENCE [LARGE SCALE GENOMIC DNA]</scope>
    <source>
        <strain evidence="1 2">52996</strain>
    </source>
</reference>
<evidence type="ECO:0000313" key="2">
    <source>
        <dbReference type="Proteomes" id="UP001311799"/>
    </source>
</evidence>
<dbReference type="PANTHER" id="PTHR33047">
    <property type="entry name" value="PROTEIN TAR1"/>
    <property type="match status" value="1"/>
</dbReference>
<accession>A0AAV9XWC8</accession>
<keyword evidence="2" id="KW-1185">Reference proteome</keyword>
<dbReference type="Proteomes" id="UP001311799">
    <property type="component" value="Unassembled WGS sequence"/>
</dbReference>
<dbReference type="InterPro" id="IPR052997">
    <property type="entry name" value="RRT15-like"/>
</dbReference>